<dbReference type="Gene3D" id="1.10.3730.20">
    <property type="match status" value="1"/>
</dbReference>
<protein>
    <recommendedName>
        <fullName evidence="5">Magnesium transporter NIPA</fullName>
    </recommendedName>
</protein>
<dbReference type="PANTHER" id="PTHR40761">
    <property type="entry name" value="CONSERVED INTEGRAL MEMBRANE ALANINE VALINE AND LEUCINE RICH PROTEIN-RELATED"/>
    <property type="match status" value="1"/>
</dbReference>
<dbReference type="PANTHER" id="PTHR40761:SF1">
    <property type="entry name" value="CONSERVED INTEGRAL MEMBRANE ALANINE VALINE AND LEUCINE RICH PROTEIN-RELATED"/>
    <property type="match status" value="1"/>
</dbReference>
<dbReference type="Proteomes" id="UP000240542">
    <property type="component" value="Unassembled WGS sequence"/>
</dbReference>
<dbReference type="InterPro" id="IPR037185">
    <property type="entry name" value="EmrE-like"/>
</dbReference>
<feature type="transmembrane region" description="Helical" evidence="2">
    <location>
        <begin position="74"/>
        <end position="92"/>
    </location>
</feature>
<organism evidence="3 4">
    <name type="scientific">Murinocardiopsis flavida</name>
    <dbReference type="NCBI Taxonomy" id="645275"/>
    <lineage>
        <taxon>Bacteria</taxon>
        <taxon>Bacillati</taxon>
        <taxon>Actinomycetota</taxon>
        <taxon>Actinomycetes</taxon>
        <taxon>Streptosporangiales</taxon>
        <taxon>Nocardiopsidaceae</taxon>
        <taxon>Murinocardiopsis</taxon>
    </lineage>
</organism>
<dbReference type="NCBIfam" id="NF038012">
    <property type="entry name" value="DMT_1"/>
    <property type="match status" value="1"/>
</dbReference>
<comment type="caution">
    <text evidence="3">The sequence shown here is derived from an EMBL/GenBank/DDBJ whole genome shotgun (WGS) entry which is preliminary data.</text>
</comment>
<evidence type="ECO:0000313" key="3">
    <source>
        <dbReference type="EMBL" id="PSK98510.1"/>
    </source>
</evidence>
<feature type="transmembrane region" description="Helical" evidence="2">
    <location>
        <begin position="134"/>
        <end position="152"/>
    </location>
</feature>
<sequence>MSWAIAAAVAGALAVAAGAALQERTVITAPTSGISQFRLLRHLAHSPRWLVGTALTVSGVGAHMWALGHAPLTVIQPINMSGLLFAVVLSAFFHKRKLSRSQVVGSLAVTVGLVSLLSVLPYHTETPDFEHPALSMLPGVALLVLLACLAIARYSGDAVQAWTLALGGGVAYAVTSALARVIGLGVLEDPLNIVRPLTAVALVVGLCGALVVQNAYRTHHFALAYATLLISDPITAGIIGVAFFGEPLPEGPMNGVIAAVATAVIMAGTVTLAKSTRPAKAAVTVPLLDSADDEDGEAAERPAAEPDAGDPAAADSAPRTAVRTEAGQARTGPRAPAGRAAARRQRAEPGRSY</sequence>
<dbReference type="SUPFAM" id="SSF103481">
    <property type="entry name" value="Multidrug resistance efflux transporter EmrE"/>
    <property type="match status" value="1"/>
</dbReference>
<dbReference type="RefSeq" id="WP_170134188.1">
    <property type="nucleotide sequence ID" value="NZ_PYGA01000005.1"/>
</dbReference>
<feature type="transmembrane region" description="Helical" evidence="2">
    <location>
        <begin position="224"/>
        <end position="244"/>
    </location>
</feature>
<dbReference type="AlphaFoldDB" id="A0A2P8DMR7"/>
<keyword evidence="2" id="KW-0472">Membrane</keyword>
<dbReference type="EMBL" id="PYGA01000005">
    <property type="protein sequence ID" value="PSK98510.1"/>
    <property type="molecule type" value="Genomic_DNA"/>
</dbReference>
<feature type="region of interest" description="Disordered" evidence="1">
    <location>
        <begin position="287"/>
        <end position="353"/>
    </location>
</feature>
<reference evidence="3 4" key="1">
    <citation type="submission" date="2018-03" db="EMBL/GenBank/DDBJ databases">
        <title>Genomic Encyclopedia of Archaeal and Bacterial Type Strains, Phase II (KMG-II): from individual species to whole genera.</title>
        <authorList>
            <person name="Goeker M."/>
        </authorList>
    </citation>
    <scope>NUCLEOTIDE SEQUENCE [LARGE SCALE GENOMIC DNA]</scope>
    <source>
        <strain evidence="3 4">DSM 45312</strain>
    </source>
</reference>
<feature type="compositionally biased region" description="Low complexity" evidence="1">
    <location>
        <begin position="326"/>
        <end position="340"/>
    </location>
</feature>
<feature type="compositionally biased region" description="Low complexity" evidence="1">
    <location>
        <begin position="305"/>
        <end position="319"/>
    </location>
</feature>
<evidence type="ECO:0000313" key="4">
    <source>
        <dbReference type="Proteomes" id="UP000240542"/>
    </source>
</evidence>
<feature type="transmembrane region" description="Helical" evidence="2">
    <location>
        <begin position="164"/>
        <end position="187"/>
    </location>
</feature>
<accession>A0A2P8DMR7</accession>
<proteinExistence type="predicted"/>
<keyword evidence="2" id="KW-0812">Transmembrane</keyword>
<evidence type="ECO:0008006" key="5">
    <source>
        <dbReference type="Google" id="ProtNLM"/>
    </source>
</evidence>
<evidence type="ECO:0000256" key="1">
    <source>
        <dbReference type="SAM" id="MobiDB-lite"/>
    </source>
</evidence>
<feature type="transmembrane region" description="Helical" evidence="2">
    <location>
        <begin position="193"/>
        <end position="212"/>
    </location>
</feature>
<evidence type="ECO:0000256" key="2">
    <source>
        <dbReference type="SAM" id="Phobius"/>
    </source>
</evidence>
<keyword evidence="4" id="KW-1185">Reference proteome</keyword>
<feature type="transmembrane region" description="Helical" evidence="2">
    <location>
        <begin position="256"/>
        <end position="273"/>
    </location>
</feature>
<keyword evidence="2" id="KW-1133">Transmembrane helix</keyword>
<gene>
    <name evidence="3" type="ORF">CLV63_105184</name>
</gene>
<feature type="transmembrane region" description="Helical" evidence="2">
    <location>
        <begin position="104"/>
        <end position="122"/>
    </location>
</feature>
<name>A0A2P8DMR7_9ACTN</name>